<dbReference type="EMBL" id="JXTI01000039">
    <property type="protein sequence ID" value="KWX14254.1"/>
    <property type="molecule type" value="Genomic_DNA"/>
</dbReference>
<dbReference type="VEuPathDB" id="GiardiaDB:QR46_1754"/>
<evidence type="ECO:0000313" key="1">
    <source>
        <dbReference type="EMBL" id="KWX14254.1"/>
    </source>
</evidence>
<sequence>MSSDSSEYLDLTAEVNSQAITGILCDSLHTPISRICRLTRRLCVDLLTDPTTHSHGNELHVCLQASDTLMDYLLAELCAVQNARLEPLLGVESLRPHESSLQLAAISSIDGIELSFMIGSAVFLYRYSETGPLLIASSKDWNELHSIANVCGAKGAVEQQSSACVLCTHVVLLPA</sequence>
<evidence type="ECO:0000313" key="2">
    <source>
        <dbReference type="Proteomes" id="UP000070089"/>
    </source>
</evidence>
<proteinExistence type="predicted"/>
<reference evidence="1 2" key="1">
    <citation type="journal article" date="2015" name="Mol. Biochem. Parasitol.">
        <title>Identification of polymorphic genes for use in assemblage B genotyping assays through comparative genomics of multiple assemblage B Giardia duodenalis isolates.</title>
        <authorList>
            <person name="Wielinga C."/>
            <person name="Thompson R.C."/>
            <person name="Monis P."/>
            <person name="Ryan U."/>
        </authorList>
    </citation>
    <scope>NUCLEOTIDE SEQUENCE [LARGE SCALE GENOMIC DNA]</scope>
    <source>
        <strain evidence="1 2">BAH15c1</strain>
    </source>
</reference>
<organism evidence="1 2">
    <name type="scientific">Giardia duodenalis assemblage B</name>
    <dbReference type="NCBI Taxonomy" id="1394984"/>
    <lineage>
        <taxon>Eukaryota</taxon>
        <taxon>Metamonada</taxon>
        <taxon>Diplomonadida</taxon>
        <taxon>Hexamitidae</taxon>
        <taxon>Giardiinae</taxon>
        <taxon>Giardia</taxon>
    </lineage>
</organism>
<accession>A0A132NW10</accession>
<protein>
    <submittedName>
        <fullName evidence="1">Uncharacterized protein</fullName>
    </submittedName>
</protein>
<comment type="caution">
    <text evidence="1">The sequence shown here is derived from an EMBL/GenBank/DDBJ whole genome shotgun (WGS) entry which is preliminary data.</text>
</comment>
<dbReference type="OrthoDB" id="10252412at2759"/>
<dbReference type="Proteomes" id="UP000070089">
    <property type="component" value="Unassembled WGS sequence"/>
</dbReference>
<dbReference type="AlphaFoldDB" id="A0A132NW10"/>
<gene>
    <name evidence="1" type="ORF">QR46_1754</name>
</gene>
<name>A0A132NW10_GIAIN</name>